<organism evidence="1 2">
    <name type="scientific">Leifsonia naganoensis</name>
    <dbReference type="NCBI Taxonomy" id="150025"/>
    <lineage>
        <taxon>Bacteria</taxon>
        <taxon>Bacillati</taxon>
        <taxon>Actinomycetota</taxon>
        <taxon>Actinomycetes</taxon>
        <taxon>Micrococcales</taxon>
        <taxon>Microbacteriaceae</taxon>
        <taxon>Leifsonia</taxon>
    </lineage>
</organism>
<dbReference type="EMBL" id="JACCHJ010000001">
    <property type="protein sequence ID" value="NYK09884.1"/>
    <property type="molecule type" value="Genomic_DNA"/>
</dbReference>
<evidence type="ECO:0000313" key="2">
    <source>
        <dbReference type="Proteomes" id="UP000521075"/>
    </source>
</evidence>
<proteinExistence type="predicted"/>
<evidence type="ECO:0008006" key="3">
    <source>
        <dbReference type="Google" id="ProtNLM"/>
    </source>
</evidence>
<dbReference type="Proteomes" id="UP000521075">
    <property type="component" value="Unassembled WGS sequence"/>
</dbReference>
<dbReference type="RefSeq" id="WP_179700735.1">
    <property type="nucleotide sequence ID" value="NZ_BAAAHA010000011.1"/>
</dbReference>
<reference evidence="1 2" key="1">
    <citation type="submission" date="2020-07" db="EMBL/GenBank/DDBJ databases">
        <title>Sequencing the genomes of 1000 actinobacteria strains.</title>
        <authorList>
            <person name="Klenk H.-P."/>
        </authorList>
    </citation>
    <scope>NUCLEOTIDE SEQUENCE [LARGE SCALE GENOMIC DNA]</scope>
    <source>
        <strain evidence="1 2">DSM 15166</strain>
    </source>
</reference>
<evidence type="ECO:0000313" key="1">
    <source>
        <dbReference type="EMBL" id="NYK09884.1"/>
    </source>
</evidence>
<accession>A0A853DTA2</accession>
<comment type="caution">
    <text evidence="1">The sequence shown here is derived from an EMBL/GenBank/DDBJ whole genome shotgun (WGS) entry which is preliminary data.</text>
</comment>
<sequence length="221" mass="23212">MRVSIVVADVGREAATIRDAFADLAVGGGPHEVRVSQPAPIRLGEAFEATNAAAADLLIVSAHGGYHWGKCDGAWRLGPRPSSSDRFPAERIDGLLPPASFDGTLLLLACRLRHHELRADHLGSIAEEQVRSVLGPRGRAYLVGHERAVYNAQARRIALRIAESLATSGPEVSAADIAAEAIAAVPPTRWWPEFQLIAAEGAPITPGAVSGAGSSREAAGR</sequence>
<keyword evidence="2" id="KW-1185">Reference proteome</keyword>
<name>A0A853DTA2_9MICO</name>
<protein>
    <recommendedName>
        <fullName evidence="3">CHAT domain-containing protein</fullName>
    </recommendedName>
</protein>
<gene>
    <name evidence="1" type="ORF">HNR14_001765</name>
</gene>
<dbReference type="AlphaFoldDB" id="A0A853DTA2"/>